<protein>
    <submittedName>
        <fullName evidence="2">DUF2849 domain-containing protein</fullName>
    </submittedName>
</protein>
<name>A0A6G7VLU5_9RHOB</name>
<accession>A0A6G7VLU5</accession>
<dbReference type="RefSeq" id="WP_166190815.1">
    <property type="nucleotide sequence ID" value="NZ_CP049811.1"/>
</dbReference>
<dbReference type="Proteomes" id="UP000500791">
    <property type="component" value="Chromosome"/>
</dbReference>
<dbReference type="EMBL" id="CP049811">
    <property type="protein sequence ID" value="QIK40880.1"/>
    <property type="molecule type" value="Genomic_DNA"/>
</dbReference>
<dbReference type="Pfam" id="PF11011">
    <property type="entry name" value="DUF2849"/>
    <property type="match status" value="1"/>
</dbReference>
<keyword evidence="3" id="KW-1185">Reference proteome</keyword>
<evidence type="ECO:0000313" key="3">
    <source>
        <dbReference type="Proteomes" id="UP000500791"/>
    </source>
</evidence>
<gene>
    <name evidence="2" type="ORF">G8E03_08950</name>
</gene>
<sequence>MAKAFKPQIVTANDLLLGDVIYLTAEGGWTRDHANAQVAQNAEQAEAMLATAAAQQLKIVGPYLAEATLDANGTPGPVHFREAFRTRGPSNYSHGKQAEAAEA</sequence>
<feature type="region of interest" description="Disordered" evidence="1">
    <location>
        <begin position="81"/>
        <end position="103"/>
    </location>
</feature>
<evidence type="ECO:0000313" key="2">
    <source>
        <dbReference type="EMBL" id="QIK40880.1"/>
    </source>
</evidence>
<reference evidence="2 3" key="1">
    <citation type="submission" date="2020-03" db="EMBL/GenBank/DDBJ databases">
        <title>Complete genome sequence of Monaibacterium sp. ALG8 with diverse plasmids.</title>
        <authorList>
            <person name="Sun C."/>
        </authorList>
    </citation>
    <scope>NUCLEOTIDE SEQUENCE [LARGE SCALE GENOMIC DNA]</scope>
    <source>
        <strain evidence="2 3">ALG8</strain>
    </source>
</reference>
<dbReference type="KEGG" id="mon:G8E03_08950"/>
<evidence type="ECO:0000256" key="1">
    <source>
        <dbReference type="SAM" id="MobiDB-lite"/>
    </source>
</evidence>
<organism evidence="2 3">
    <name type="scientific">Pontivivens nitratireducens</name>
    <dbReference type="NCBI Taxonomy" id="2758038"/>
    <lineage>
        <taxon>Bacteria</taxon>
        <taxon>Pseudomonadati</taxon>
        <taxon>Pseudomonadota</taxon>
        <taxon>Alphaproteobacteria</taxon>
        <taxon>Rhodobacterales</taxon>
        <taxon>Paracoccaceae</taxon>
        <taxon>Pontivivens</taxon>
    </lineage>
</organism>
<dbReference type="InterPro" id="IPR021270">
    <property type="entry name" value="DUF2849"/>
</dbReference>
<proteinExistence type="predicted"/>
<dbReference type="AlphaFoldDB" id="A0A6G7VLU5"/>